<evidence type="ECO:0000313" key="2">
    <source>
        <dbReference type="Proteomes" id="UP001597231"/>
    </source>
</evidence>
<dbReference type="EMBL" id="JBHTLT010000127">
    <property type="protein sequence ID" value="MFD1206625.1"/>
    <property type="molecule type" value="Genomic_DNA"/>
</dbReference>
<proteinExistence type="predicted"/>
<keyword evidence="2" id="KW-1185">Reference proteome</keyword>
<dbReference type="RefSeq" id="WP_381482186.1">
    <property type="nucleotide sequence ID" value="NZ_JBHTLT010000127.1"/>
</dbReference>
<sequence>MAEPYVYVPFHWLDDILELDEFNQPIPERDEQGNIVYETGPYGNIILHPITKEPIPKYKRLQVGTRHSAERENHQEQGIAKAHERLDSHDNELLRIKIQLELEGKAPGNSGTFADTFDGEPTKLVRQTARAVLTAPRSAGTTVLNVDKTDGFKPFTEVTIYDDTNSEDVLITDVTASTITVQPLVNDYVKGAVIARSNAAIKDGRMGRGSWGTYSISEVEVI</sequence>
<protein>
    <submittedName>
        <fullName evidence="1">Uncharacterized protein</fullName>
    </submittedName>
</protein>
<comment type="caution">
    <text evidence="1">The sequence shown here is derived from an EMBL/GenBank/DDBJ whole genome shotgun (WGS) entry which is preliminary data.</text>
</comment>
<gene>
    <name evidence="1" type="ORF">ACFQ38_16130</name>
</gene>
<name>A0ABW3U0X6_9BACL</name>
<organism evidence="1 2">
    <name type="scientific">Sporosarcina contaminans</name>
    <dbReference type="NCBI Taxonomy" id="633403"/>
    <lineage>
        <taxon>Bacteria</taxon>
        <taxon>Bacillati</taxon>
        <taxon>Bacillota</taxon>
        <taxon>Bacilli</taxon>
        <taxon>Bacillales</taxon>
        <taxon>Caryophanaceae</taxon>
        <taxon>Sporosarcina</taxon>
    </lineage>
</organism>
<accession>A0ABW3U0X6</accession>
<dbReference type="Proteomes" id="UP001597231">
    <property type="component" value="Unassembled WGS sequence"/>
</dbReference>
<evidence type="ECO:0000313" key="1">
    <source>
        <dbReference type="EMBL" id="MFD1206625.1"/>
    </source>
</evidence>
<reference evidence="2" key="1">
    <citation type="journal article" date="2019" name="Int. J. Syst. Evol. Microbiol.">
        <title>The Global Catalogue of Microorganisms (GCM) 10K type strain sequencing project: providing services to taxonomists for standard genome sequencing and annotation.</title>
        <authorList>
            <consortium name="The Broad Institute Genomics Platform"/>
            <consortium name="The Broad Institute Genome Sequencing Center for Infectious Disease"/>
            <person name="Wu L."/>
            <person name="Ma J."/>
        </authorList>
    </citation>
    <scope>NUCLEOTIDE SEQUENCE [LARGE SCALE GENOMIC DNA]</scope>
    <source>
        <strain evidence="2">CCUG 53915</strain>
    </source>
</reference>